<evidence type="ECO:0000313" key="1">
    <source>
        <dbReference type="EMBL" id="CAG8607846.1"/>
    </source>
</evidence>
<accession>A0A9N9GH76</accession>
<organism evidence="1 2">
    <name type="scientific">Funneliformis mosseae</name>
    <name type="common">Endomycorrhizal fungus</name>
    <name type="synonym">Glomus mosseae</name>
    <dbReference type="NCBI Taxonomy" id="27381"/>
    <lineage>
        <taxon>Eukaryota</taxon>
        <taxon>Fungi</taxon>
        <taxon>Fungi incertae sedis</taxon>
        <taxon>Mucoromycota</taxon>
        <taxon>Glomeromycotina</taxon>
        <taxon>Glomeromycetes</taxon>
        <taxon>Glomerales</taxon>
        <taxon>Glomeraceae</taxon>
        <taxon>Funneliformis</taxon>
    </lineage>
</organism>
<gene>
    <name evidence="1" type="ORF">FMOSSE_LOCUS9298</name>
</gene>
<protein>
    <submittedName>
        <fullName evidence="1">415_t:CDS:1</fullName>
    </submittedName>
</protein>
<proteinExistence type="predicted"/>
<keyword evidence="2" id="KW-1185">Reference proteome</keyword>
<feature type="non-terminal residue" evidence="1">
    <location>
        <position position="1"/>
    </location>
</feature>
<sequence>YIILDQKNENFGIPLSEEQIVAMLKENNTISSDEGKKIIISVTSSEALGAFDTIFDYLEQDDNQDIIDKIHLKQ</sequence>
<dbReference type="EMBL" id="CAJVPP010002677">
    <property type="protein sequence ID" value="CAG8607846.1"/>
    <property type="molecule type" value="Genomic_DNA"/>
</dbReference>
<evidence type="ECO:0000313" key="2">
    <source>
        <dbReference type="Proteomes" id="UP000789375"/>
    </source>
</evidence>
<reference evidence="1" key="1">
    <citation type="submission" date="2021-06" db="EMBL/GenBank/DDBJ databases">
        <authorList>
            <person name="Kallberg Y."/>
            <person name="Tangrot J."/>
            <person name="Rosling A."/>
        </authorList>
    </citation>
    <scope>NUCLEOTIDE SEQUENCE</scope>
    <source>
        <strain evidence="1">87-6 pot B 2015</strain>
    </source>
</reference>
<dbReference type="AlphaFoldDB" id="A0A9N9GH76"/>
<comment type="caution">
    <text evidence="1">The sequence shown here is derived from an EMBL/GenBank/DDBJ whole genome shotgun (WGS) entry which is preliminary data.</text>
</comment>
<name>A0A9N9GH76_FUNMO</name>
<dbReference type="Proteomes" id="UP000789375">
    <property type="component" value="Unassembled WGS sequence"/>
</dbReference>